<keyword evidence="2" id="KW-0479">Metal-binding</keyword>
<evidence type="ECO:0000256" key="8">
    <source>
        <dbReference type="ARBA" id="ARBA00040793"/>
    </source>
</evidence>
<dbReference type="GO" id="GO:0046872">
    <property type="term" value="F:metal ion binding"/>
    <property type="evidence" value="ECO:0007669"/>
    <property type="project" value="UniProtKB-KW"/>
</dbReference>
<dbReference type="PANTHER" id="PTHR46246">
    <property type="entry name" value="GUANOSINE-3',5'-BIS(DIPHOSPHATE) 3'-PYROPHOSPHOHYDROLASE MESH1"/>
    <property type="match status" value="1"/>
</dbReference>
<feature type="compositionally biased region" description="Polar residues" evidence="12">
    <location>
        <begin position="11"/>
        <end position="27"/>
    </location>
</feature>
<dbReference type="SMART" id="SM00471">
    <property type="entry name" value="HDc"/>
    <property type="match status" value="1"/>
</dbReference>
<accession>A0AAV2H6H8</accession>
<dbReference type="CDD" id="cd00077">
    <property type="entry name" value="HDc"/>
    <property type="match status" value="1"/>
</dbReference>
<keyword evidence="4" id="KW-0464">Manganese</keyword>
<keyword evidence="3" id="KW-0378">Hydrolase</keyword>
<keyword evidence="15" id="KW-1185">Reference proteome</keyword>
<dbReference type="InterPro" id="IPR052194">
    <property type="entry name" value="MESH1"/>
</dbReference>
<comment type="function">
    <text evidence="6">ppGpp hydrolyzing enzyme involved in starvation response.</text>
</comment>
<evidence type="ECO:0000259" key="13">
    <source>
        <dbReference type="PROSITE" id="PS51831"/>
    </source>
</evidence>
<gene>
    <name evidence="14" type="ORF">GSLYS_00003218001</name>
</gene>
<evidence type="ECO:0000256" key="2">
    <source>
        <dbReference type="ARBA" id="ARBA00022723"/>
    </source>
</evidence>
<dbReference type="Proteomes" id="UP001497497">
    <property type="component" value="Unassembled WGS sequence"/>
</dbReference>
<dbReference type="SUPFAM" id="SSF109604">
    <property type="entry name" value="HD-domain/PDEase-like"/>
    <property type="match status" value="1"/>
</dbReference>
<evidence type="ECO:0000256" key="3">
    <source>
        <dbReference type="ARBA" id="ARBA00022801"/>
    </source>
</evidence>
<feature type="domain" description="HD" evidence="13">
    <location>
        <begin position="62"/>
        <end position="157"/>
    </location>
</feature>
<evidence type="ECO:0000256" key="12">
    <source>
        <dbReference type="SAM" id="MobiDB-lite"/>
    </source>
</evidence>
<name>A0AAV2H6H8_LYMST</name>
<dbReference type="FunFam" id="1.10.3210.10:FF:000012">
    <property type="entry name" value="HD domain containing 3"/>
    <property type="match status" value="1"/>
</dbReference>
<evidence type="ECO:0000313" key="14">
    <source>
        <dbReference type="EMBL" id="CAL1529063.1"/>
    </source>
</evidence>
<dbReference type="InterPro" id="IPR003607">
    <property type="entry name" value="HD/PDEase_dom"/>
</dbReference>
<evidence type="ECO:0000256" key="5">
    <source>
        <dbReference type="ARBA" id="ARBA00024387"/>
    </source>
</evidence>
<evidence type="ECO:0000256" key="9">
    <source>
        <dbReference type="ARBA" id="ARBA00041464"/>
    </source>
</evidence>
<comment type="caution">
    <text evidence="14">The sequence shown here is derived from an EMBL/GenBank/DDBJ whole genome shotgun (WGS) entry which is preliminary data.</text>
</comment>
<comment type="similarity">
    <text evidence="7">Belongs to the MESH1 family.</text>
</comment>
<dbReference type="GO" id="GO:0008893">
    <property type="term" value="F:guanosine-3',5'-bis(diphosphate) 3'-diphosphatase activity"/>
    <property type="evidence" value="ECO:0007669"/>
    <property type="project" value="UniProtKB-EC"/>
</dbReference>
<evidence type="ECO:0000256" key="4">
    <source>
        <dbReference type="ARBA" id="ARBA00023211"/>
    </source>
</evidence>
<feature type="region of interest" description="Disordered" evidence="12">
    <location>
        <begin position="1"/>
        <end position="29"/>
    </location>
</feature>
<evidence type="ECO:0000313" key="15">
    <source>
        <dbReference type="Proteomes" id="UP001497497"/>
    </source>
</evidence>
<dbReference type="PROSITE" id="PS51831">
    <property type="entry name" value="HD"/>
    <property type="match status" value="1"/>
</dbReference>
<evidence type="ECO:0000256" key="1">
    <source>
        <dbReference type="ARBA" id="ARBA00001936"/>
    </source>
</evidence>
<dbReference type="PANTHER" id="PTHR46246:SF1">
    <property type="entry name" value="GUANOSINE-3',5'-BIS(DIPHOSPHATE) 3'-PYROPHOSPHOHYDROLASE MESH1"/>
    <property type="match status" value="1"/>
</dbReference>
<evidence type="ECO:0000256" key="11">
    <source>
        <dbReference type="ARBA" id="ARBA00047968"/>
    </source>
</evidence>
<dbReference type="EMBL" id="CAXITT010000042">
    <property type="protein sequence ID" value="CAL1529063.1"/>
    <property type="molecule type" value="Genomic_DNA"/>
</dbReference>
<dbReference type="Pfam" id="PF13328">
    <property type="entry name" value="HD_4"/>
    <property type="match status" value="1"/>
</dbReference>
<dbReference type="EC" id="3.1.7.2" evidence="5"/>
<dbReference type="InterPro" id="IPR006674">
    <property type="entry name" value="HD_domain"/>
</dbReference>
<comment type="catalytic activity">
    <reaction evidence="11">
        <text>guanosine 3',5'-bis(diphosphate) + H2O = GDP + diphosphate + H(+)</text>
        <dbReference type="Rhea" id="RHEA:14253"/>
        <dbReference type="ChEBI" id="CHEBI:15377"/>
        <dbReference type="ChEBI" id="CHEBI:15378"/>
        <dbReference type="ChEBI" id="CHEBI:33019"/>
        <dbReference type="ChEBI" id="CHEBI:58189"/>
        <dbReference type="ChEBI" id="CHEBI:77828"/>
        <dbReference type="EC" id="3.1.7.2"/>
    </reaction>
</comment>
<evidence type="ECO:0000256" key="6">
    <source>
        <dbReference type="ARBA" id="ARBA00037781"/>
    </source>
</evidence>
<evidence type="ECO:0000256" key="7">
    <source>
        <dbReference type="ARBA" id="ARBA00038354"/>
    </source>
</evidence>
<sequence>MSLPTRKLGRGSQSQNMPMTGERSSQPVDPAAKVCKEIVRCVNFAAIKHKDQRRKDEAQSPYVNHVIGVAYILTSEAGVSDVSVIQAALLHDTVEDTNTSFYELQAEFGEDIANLVKELTDDKSLPAEERKKLQVIHAPKSSYRAKLVKLADKLYNLRDLRRSPPVGWSKERIQEYFQWAAQVVSGLRGTNKQMEESLCDLFSERGITL</sequence>
<dbReference type="Gene3D" id="1.10.3210.10">
    <property type="entry name" value="Hypothetical protein af1432"/>
    <property type="match status" value="1"/>
</dbReference>
<evidence type="ECO:0000256" key="10">
    <source>
        <dbReference type="ARBA" id="ARBA00041770"/>
    </source>
</evidence>
<proteinExistence type="inferred from homology"/>
<comment type="cofactor">
    <cofactor evidence="1">
        <name>Mn(2+)</name>
        <dbReference type="ChEBI" id="CHEBI:29035"/>
    </cofactor>
</comment>
<organism evidence="14 15">
    <name type="scientific">Lymnaea stagnalis</name>
    <name type="common">Great pond snail</name>
    <name type="synonym">Helix stagnalis</name>
    <dbReference type="NCBI Taxonomy" id="6523"/>
    <lineage>
        <taxon>Eukaryota</taxon>
        <taxon>Metazoa</taxon>
        <taxon>Spiralia</taxon>
        <taxon>Lophotrochozoa</taxon>
        <taxon>Mollusca</taxon>
        <taxon>Gastropoda</taxon>
        <taxon>Heterobranchia</taxon>
        <taxon>Euthyneura</taxon>
        <taxon>Panpulmonata</taxon>
        <taxon>Hygrophila</taxon>
        <taxon>Lymnaeoidea</taxon>
        <taxon>Lymnaeidae</taxon>
        <taxon>Lymnaea</taxon>
    </lineage>
</organism>
<reference evidence="14 15" key="1">
    <citation type="submission" date="2024-04" db="EMBL/GenBank/DDBJ databases">
        <authorList>
            <consortium name="Genoscope - CEA"/>
            <person name="William W."/>
        </authorList>
    </citation>
    <scope>NUCLEOTIDE SEQUENCE [LARGE SCALE GENOMIC DNA]</scope>
</reference>
<dbReference type="AlphaFoldDB" id="A0AAV2H6H8"/>
<protein>
    <recommendedName>
        <fullName evidence="8">Guanosine-3',5'-bis(diphosphate) 3'-pyrophosphohydrolase MESH1</fullName>
        <ecNumber evidence="5">3.1.7.2</ecNumber>
    </recommendedName>
    <alternativeName>
        <fullName evidence="9">Metazoan SpoT homolog 1</fullName>
    </alternativeName>
    <alternativeName>
        <fullName evidence="10">Penta-phosphate guanosine-3'-pyrophosphohydrolase</fullName>
    </alternativeName>
</protein>